<evidence type="ECO:0000256" key="7">
    <source>
        <dbReference type="SAM" id="MobiDB-lite"/>
    </source>
</evidence>
<feature type="compositionally biased region" description="Low complexity" evidence="7">
    <location>
        <begin position="152"/>
        <end position="182"/>
    </location>
</feature>
<protein>
    <submittedName>
        <fullName evidence="11">Uncharacterized protein</fullName>
    </submittedName>
</protein>
<keyword evidence="5" id="KW-0804">Transcription</keyword>
<keyword evidence="2" id="KW-0677">Repeat</keyword>
<dbReference type="InterPro" id="IPR009057">
    <property type="entry name" value="Homeodomain-like_sf"/>
</dbReference>
<dbReference type="SMART" id="SM00717">
    <property type="entry name" value="SANT"/>
    <property type="match status" value="2"/>
</dbReference>
<evidence type="ECO:0000256" key="4">
    <source>
        <dbReference type="ARBA" id="ARBA00023125"/>
    </source>
</evidence>
<dbReference type="InterPro" id="IPR001005">
    <property type="entry name" value="SANT/Myb"/>
</dbReference>
<feature type="domain" description="HTH myb-type" evidence="9">
    <location>
        <begin position="30"/>
        <end position="82"/>
    </location>
</feature>
<dbReference type="PROSITE" id="PS50090">
    <property type="entry name" value="MYB_LIKE"/>
    <property type="match status" value="2"/>
</dbReference>
<keyword evidence="6" id="KW-0539">Nucleus</keyword>
<dbReference type="Pfam" id="PF00249">
    <property type="entry name" value="Myb_DNA-binding"/>
    <property type="match status" value="2"/>
</dbReference>
<evidence type="ECO:0000256" key="3">
    <source>
        <dbReference type="ARBA" id="ARBA00023015"/>
    </source>
</evidence>
<dbReference type="PANTHER" id="PTHR45675">
    <property type="entry name" value="MYB TRANSCRIPTION FACTOR-RELATED-RELATED"/>
    <property type="match status" value="1"/>
</dbReference>
<reference evidence="11 12" key="2">
    <citation type="submission" date="2024-10" db="EMBL/GenBank/DDBJ databases">
        <authorList>
            <person name="Ryan C."/>
        </authorList>
    </citation>
    <scope>NUCLEOTIDE SEQUENCE [LARGE SCALE GENOMIC DNA]</scope>
</reference>
<name>A0ABC8WJY4_9POAL</name>
<feature type="domain" description="HTH myb-type" evidence="9">
    <location>
        <begin position="83"/>
        <end position="133"/>
    </location>
</feature>
<dbReference type="PANTHER" id="PTHR45675:SF50">
    <property type="match status" value="1"/>
</dbReference>
<dbReference type="AlphaFoldDB" id="A0ABC8WJY4"/>
<feature type="region of interest" description="Disordered" evidence="7">
    <location>
        <begin position="135"/>
        <end position="218"/>
    </location>
</feature>
<dbReference type="EMBL" id="OZ075121">
    <property type="protein sequence ID" value="CAL4903218.1"/>
    <property type="molecule type" value="Genomic_DNA"/>
</dbReference>
<dbReference type="FunFam" id="1.10.10.60:FF:000011">
    <property type="entry name" value="Myb transcription factor"/>
    <property type="match status" value="1"/>
</dbReference>
<gene>
    <name evidence="10" type="ORF">URODEC1_LOCUS10403</name>
    <name evidence="11" type="ORF">URODEC1_LOCUS14488</name>
</gene>
<evidence type="ECO:0000256" key="5">
    <source>
        <dbReference type="ARBA" id="ARBA00023163"/>
    </source>
</evidence>
<feature type="domain" description="Myb-like" evidence="8">
    <location>
        <begin position="79"/>
        <end position="129"/>
    </location>
</feature>
<evidence type="ECO:0000256" key="6">
    <source>
        <dbReference type="ARBA" id="ARBA00023242"/>
    </source>
</evidence>
<evidence type="ECO:0000259" key="9">
    <source>
        <dbReference type="PROSITE" id="PS51294"/>
    </source>
</evidence>
<evidence type="ECO:0000313" key="12">
    <source>
        <dbReference type="Proteomes" id="UP001497457"/>
    </source>
</evidence>
<accession>A0ABC8WJY4</accession>
<reference evidence="12" key="1">
    <citation type="submission" date="2024-06" db="EMBL/GenBank/DDBJ databases">
        <authorList>
            <person name="Ryan C."/>
        </authorList>
    </citation>
    <scope>NUCLEOTIDE SEQUENCE [LARGE SCALE GENOMIC DNA]</scope>
</reference>
<dbReference type="Gene3D" id="1.10.10.60">
    <property type="entry name" value="Homeodomain-like"/>
    <property type="match status" value="2"/>
</dbReference>
<feature type="domain" description="Myb-like" evidence="8">
    <location>
        <begin position="29"/>
        <end position="78"/>
    </location>
</feature>
<dbReference type="CDD" id="cd00167">
    <property type="entry name" value="SANT"/>
    <property type="match status" value="2"/>
</dbReference>
<dbReference type="SUPFAM" id="SSF46689">
    <property type="entry name" value="Homeodomain-like"/>
    <property type="match status" value="1"/>
</dbReference>
<evidence type="ECO:0000259" key="8">
    <source>
        <dbReference type="PROSITE" id="PS50090"/>
    </source>
</evidence>
<dbReference type="EMBL" id="OZ075122">
    <property type="protein sequence ID" value="CAL4910644.1"/>
    <property type="molecule type" value="Genomic_DNA"/>
</dbReference>
<organism evidence="11 12">
    <name type="scientific">Urochloa decumbens</name>
    <dbReference type="NCBI Taxonomy" id="240449"/>
    <lineage>
        <taxon>Eukaryota</taxon>
        <taxon>Viridiplantae</taxon>
        <taxon>Streptophyta</taxon>
        <taxon>Embryophyta</taxon>
        <taxon>Tracheophyta</taxon>
        <taxon>Spermatophyta</taxon>
        <taxon>Magnoliopsida</taxon>
        <taxon>Liliopsida</taxon>
        <taxon>Poales</taxon>
        <taxon>Poaceae</taxon>
        <taxon>PACMAD clade</taxon>
        <taxon>Panicoideae</taxon>
        <taxon>Panicodae</taxon>
        <taxon>Paniceae</taxon>
        <taxon>Melinidinae</taxon>
        <taxon>Urochloa</taxon>
    </lineage>
</organism>
<comment type="subcellular location">
    <subcellularLocation>
        <location evidence="1">Nucleus</location>
    </subcellularLocation>
</comment>
<dbReference type="Proteomes" id="UP001497457">
    <property type="component" value="Chromosome 11b"/>
</dbReference>
<sequence>MSMCSRNKTDAGEQIIIRGGCGGAAPAIMRKGPWTEEEDAQLVRFVRLFGERRWDFLAKVSGLRRTGKSCRLRWVNYLHPDLRRGRITAGEERLIVELHARWGSRWSRIARSLPGRTDNEIKNFWRTRTRKKALEDRRLHGKEATAATGSPLSSSLTTASCGCSSGSPTSGAATPSSSTAASDDSELREEGSGGGELELELEEASTAAAAASQHEQPQEYCSSMDQLWNEIAAADAASSYVLDGWGAGNSYYIYGAAAEPPSSPVWEYSSDYSLWRIDDEEYYRERRCSTPPES</sequence>
<dbReference type="GO" id="GO:0003677">
    <property type="term" value="F:DNA binding"/>
    <property type="evidence" value="ECO:0007669"/>
    <property type="project" value="UniProtKB-KW"/>
</dbReference>
<dbReference type="GO" id="GO:0005634">
    <property type="term" value="C:nucleus"/>
    <property type="evidence" value="ECO:0007669"/>
    <property type="project" value="UniProtKB-SubCell"/>
</dbReference>
<evidence type="ECO:0000256" key="1">
    <source>
        <dbReference type="ARBA" id="ARBA00004123"/>
    </source>
</evidence>
<keyword evidence="4" id="KW-0238">DNA-binding</keyword>
<keyword evidence="12" id="KW-1185">Reference proteome</keyword>
<evidence type="ECO:0000256" key="2">
    <source>
        <dbReference type="ARBA" id="ARBA00022737"/>
    </source>
</evidence>
<dbReference type="PROSITE" id="PS51294">
    <property type="entry name" value="HTH_MYB"/>
    <property type="match status" value="2"/>
</dbReference>
<proteinExistence type="predicted"/>
<keyword evidence="3" id="KW-0805">Transcription regulation</keyword>
<evidence type="ECO:0000313" key="11">
    <source>
        <dbReference type="EMBL" id="CAL4910644.1"/>
    </source>
</evidence>
<evidence type="ECO:0000313" key="10">
    <source>
        <dbReference type="EMBL" id="CAL4903218.1"/>
    </source>
</evidence>
<dbReference type="InterPro" id="IPR044676">
    <property type="entry name" value="EOBI/EOBII-like_plant"/>
</dbReference>
<dbReference type="Proteomes" id="UP001497457">
    <property type="component" value="Chromosome 12b"/>
</dbReference>
<dbReference type="InterPro" id="IPR017930">
    <property type="entry name" value="Myb_dom"/>
</dbReference>